<dbReference type="InterPro" id="IPR013785">
    <property type="entry name" value="Aldolase_TIM"/>
</dbReference>
<dbReference type="PANTHER" id="PTHR21139">
    <property type="entry name" value="TRIOSEPHOSPHATE ISOMERASE"/>
    <property type="match status" value="1"/>
</dbReference>
<keyword evidence="6" id="KW-1185">Reference proteome</keyword>
<dbReference type="PROSITE" id="PS00171">
    <property type="entry name" value="TIM_1"/>
    <property type="match status" value="1"/>
</dbReference>
<dbReference type="InterPro" id="IPR035990">
    <property type="entry name" value="TIM_sf"/>
</dbReference>
<dbReference type="GO" id="GO:0046166">
    <property type="term" value="P:glyceraldehyde-3-phosphate biosynthetic process"/>
    <property type="evidence" value="ECO:0007669"/>
    <property type="project" value="TreeGrafter"/>
</dbReference>
<dbReference type="STRING" id="7395.A0A1A9UKB0"/>
<keyword evidence="4" id="KW-0312">Gluconeogenesis</keyword>
<dbReference type="SUPFAM" id="SSF52343">
    <property type="entry name" value="Ferredoxin reductase-like, C-terminal NADP-linked domain"/>
    <property type="match status" value="1"/>
</dbReference>
<dbReference type="GO" id="GO:0006096">
    <property type="term" value="P:glycolytic process"/>
    <property type="evidence" value="ECO:0007669"/>
    <property type="project" value="UniProtKB-UniPathway"/>
</dbReference>
<dbReference type="GO" id="GO:0019563">
    <property type="term" value="P:glycerol catabolic process"/>
    <property type="evidence" value="ECO:0007669"/>
    <property type="project" value="TreeGrafter"/>
</dbReference>
<dbReference type="UniPathway" id="UPA00138"/>
<dbReference type="Pfam" id="PF00121">
    <property type="entry name" value="TIM"/>
    <property type="match status" value="1"/>
</dbReference>
<proteinExistence type="inferred from homology"/>
<name>A0A1A9UKB0_GLOAU</name>
<dbReference type="EC" id="5.3.1.1" evidence="4"/>
<evidence type="ECO:0000256" key="4">
    <source>
        <dbReference type="RuleBase" id="RU363013"/>
    </source>
</evidence>
<protein>
    <recommendedName>
        <fullName evidence="4">Triosephosphate isomerase</fullName>
        <ecNumber evidence="4">5.3.1.1</ecNumber>
    </recommendedName>
</protein>
<keyword evidence="3 4" id="KW-0413">Isomerase</keyword>
<comment type="pathway">
    <text evidence="4">Carbohydrate degradation; glycolysis; D-glyceraldehyde 3-phosphate from glycerone phosphate: step 1/1.</text>
</comment>
<dbReference type="Gene3D" id="3.20.20.70">
    <property type="entry name" value="Aldolase class I"/>
    <property type="match status" value="1"/>
</dbReference>
<dbReference type="CDD" id="cd00311">
    <property type="entry name" value="TIM"/>
    <property type="match status" value="1"/>
</dbReference>
<comment type="subunit">
    <text evidence="2">Homodimer.</text>
</comment>
<dbReference type="PROSITE" id="PS51440">
    <property type="entry name" value="TIM_2"/>
    <property type="match status" value="1"/>
</dbReference>
<dbReference type="Proteomes" id="UP000078200">
    <property type="component" value="Unassembled WGS sequence"/>
</dbReference>
<dbReference type="GO" id="GO:0005829">
    <property type="term" value="C:cytosol"/>
    <property type="evidence" value="ECO:0007669"/>
    <property type="project" value="TreeGrafter"/>
</dbReference>
<dbReference type="NCBIfam" id="TIGR00419">
    <property type="entry name" value="tim"/>
    <property type="match status" value="1"/>
</dbReference>
<evidence type="ECO:0000256" key="1">
    <source>
        <dbReference type="ARBA" id="ARBA00007422"/>
    </source>
</evidence>
<dbReference type="GO" id="GO:0006094">
    <property type="term" value="P:gluconeogenesis"/>
    <property type="evidence" value="ECO:0007669"/>
    <property type="project" value="UniProtKB-UniPathway"/>
</dbReference>
<dbReference type="AlphaFoldDB" id="A0A1A9UKB0"/>
<evidence type="ECO:0000256" key="2">
    <source>
        <dbReference type="ARBA" id="ARBA00011738"/>
    </source>
</evidence>
<dbReference type="UniPathway" id="UPA00109">
    <property type="reaction ID" value="UER00189"/>
</dbReference>
<dbReference type="GO" id="GO:0004807">
    <property type="term" value="F:triose-phosphate isomerase activity"/>
    <property type="evidence" value="ECO:0007669"/>
    <property type="project" value="UniProtKB-EC"/>
</dbReference>
<dbReference type="InterPro" id="IPR020861">
    <property type="entry name" value="Triosephosphate_isomerase_AS"/>
</dbReference>
<dbReference type="InterPro" id="IPR039261">
    <property type="entry name" value="FNR_nucleotide-bd"/>
</dbReference>
<reference evidence="5" key="1">
    <citation type="submission" date="2020-05" db="UniProtKB">
        <authorList>
            <consortium name="EnsemblMetazoa"/>
        </authorList>
    </citation>
    <scope>IDENTIFICATION</scope>
    <source>
        <strain evidence="5">TTRI</strain>
    </source>
</reference>
<dbReference type="VEuPathDB" id="VectorBase:GAUT007488"/>
<organism evidence="5 6">
    <name type="scientific">Glossina austeni</name>
    <name type="common">Savannah tsetse fly</name>
    <dbReference type="NCBI Taxonomy" id="7395"/>
    <lineage>
        <taxon>Eukaryota</taxon>
        <taxon>Metazoa</taxon>
        <taxon>Ecdysozoa</taxon>
        <taxon>Arthropoda</taxon>
        <taxon>Hexapoda</taxon>
        <taxon>Insecta</taxon>
        <taxon>Pterygota</taxon>
        <taxon>Neoptera</taxon>
        <taxon>Endopterygota</taxon>
        <taxon>Diptera</taxon>
        <taxon>Brachycera</taxon>
        <taxon>Muscomorpha</taxon>
        <taxon>Hippoboscoidea</taxon>
        <taxon>Glossinidae</taxon>
        <taxon>Glossina</taxon>
    </lineage>
</organism>
<comment type="pathway">
    <text evidence="4">Carbohydrate biosynthesis; gluconeogenesis.</text>
</comment>
<accession>A0A1A9UKB0</accession>
<dbReference type="InterPro" id="IPR000652">
    <property type="entry name" value="Triosephosphate_isomerase"/>
</dbReference>
<sequence>MDDCYSREKITNTLYGHIPELIINGKLESSLNLEINSKNSHIMLCGNPNMVRDTYECLNKKYFMVKNYQKSPGHITTAQNVDIHISGSFTGEISAYMLQEFGTKYVIIGHAERRRFHNEDQKIITKKLLILKQYNLKPILCIGEIYQNYRNKEIKNVCIKQIGPILKVLGIESFKEVIIAYEPVWAIGTGKTPPVEHIQNVHLHIRSYLSKYDSNISKNIILQYGGSVNSKNALNILLQPDVDGILLGKASVHLEEFLSIVRIANNL</sequence>
<keyword evidence="4" id="KW-0324">Glycolysis</keyword>
<dbReference type="EnsemblMetazoa" id="GAUT007488-RA">
    <property type="protein sequence ID" value="GAUT007488-PA"/>
    <property type="gene ID" value="GAUT007488"/>
</dbReference>
<evidence type="ECO:0000256" key="3">
    <source>
        <dbReference type="ARBA" id="ARBA00023235"/>
    </source>
</evidence>
<evidence type="ECO:0000313" key="5">
    <source>
        <dbReference type="EnsemblMetazoa" id="GAUT007488-PA"/>
    </source>
</evidence>
<comment type="similarity">
    <text evidence="1 4">Belongs to the triosephosphate isomerase family.</text>
</comment>
<comment type="catalytic activity">
    <reaction evidence="4">
        <text>D-glyceraldehyde 3-phosphate = dihydroxyacetone phosphate</text>
        <dbReference type="Rhea" id="RHEA:18585"/>
        <dbReference type="ChEBI" id="CHEBI:57642"/>
        <dbReference type="ChEBI" id="CHEBI:59776"/>
        <dbReference type="EC" id="5.3.1.1"/>
    </reaction>
</comment>
<dbReference type="PANTHER" id="PTHR21139:SF42">
    <property type="entry name" value="TRIOSEPHOSPHATE ISOMERASE"/>
    <property type="match status" value="1"/>
</dbReference>
<evidence type="ECO:0000313" key="6">
    <source>
        <dbReference type="Proteomes" id="UP000078200"/>
    </source>
</evidence>
<dbReference type="SUPFAM" id="SSF51351">
    <property type="entry name" value="Triosephosphate isomerase (TIM)"/>
    <property type="match status" value="1"/>
</dbReference>